<evidence type="ECO:0000256" key="1">
    <source>
        <dbReference type="ARBA" id="ARBA00022837"/>
    </source>
</evidence>
<dbReference type="AlphaFoldDB" id="G3MPH6"/>
<accession>G3MPH6</accession>
<evidence type="ECO:0000259" key="2">
    <source>
        <dbReference type="PROSITE" id="PS50222"/>
    </source>
</evidence>
<proteinExistence type="evidence at transcript level"/>
<sequence>MSGFRHRHLYTFHNFWDCNKDGILTWDDFNTLAENYTKLQRRGKLEKEVYERWKMVLERWWNELTEHADFNKDHIVEFDEWLKFFTNLGKSTKSVKDLPDFLQKYLHLFFLIMDSNKDGLVCAKDYKKYLKTHNLDISRADECFKEMLNEEDIANGDAMTSDRFTATVYDCWVSQDNNCKGRYICGLYDSSPMEELEKKTRSDQSEFCCSNFFLLLYKDYFVMLNASSSIMCTNRCAEHYFIKPGLIFFSGTLHRFYMLAKK</sequence>
<protein>
    <recommendedName>
        <fullName evidence="2">EF-hand domain-containing protein</fullName>
    </recommendedName>
</protein>
<name>G3MPH6_AMBMU</name>
<dbReference type="InterPro" id="IPR018247">
    <property type="entry name" value="EF_Hand_1_Ca_BS"/>
</dbReference>
<dbReference type="EMBL" id="JO843777">
    <property type="protein sequence ID" value="AEO35394.1"/>
    <property type="molecule type" value="mRNA"/>
</dbReference>
<dbReference type="PROSITE" id="PS50222">
    <property type="entry name" value="EF_HAND_2"/>
    <property type="match status" value="1"/>
</dbReference>
<feature type="domain" description="EF-hand" evidence="2">
    <location>
        <begin position="101"/>
        <end position="136"/>
    </location>
</feature>
<dbReference type="InterPro" id="IPR011992">
    <property type="entry name" value="EF-hand-dom_pair"/>
</dbReference>
<evidence type="ECO:0000313" key="3">
    <source>
        <dbReference type="EMBL" id="AEO35394.1"/>
    </source>
</evidence>
<organism evidence="3">
    <name type="scientific">Amblyomma maculatum</name>
    <name type="common">Gulf Coast tick</name>
    <dbReference type="NCBI Taxonomy" id="34609"/>
    <lineage>
        <taxon>Eukaryota</taxon>
        <taxon>Metazoa</taxon>
        <taxon>Ecdysozoa</taxon>
        <taxon>Arthropoda</taxon>
        <taxon>Chelicerata</taxon>
        <taxon>Arachnida</taxon>
        <taxon>Acari</taxon>
        <taxon>Parasitiformes</taxon>
        <taxon>Ixodida</taxon>
        <taxon>Ixodoidea</taxon>
        <taxon>Ixodidae</taxon>
        <taxon>Amblyomminae</taxon>
        <taxon>Amblyomma</taxon>
    </lineage>
</organism>
<dbReference type="Gene3D" id="1.10.238.10">
    <property type="entry name" value="EF-hand"/>
    <property type="match status" value="1"/>
</dbReference>
<dbReference type="GO" id="GO:0005509">
    <property type="term" value="F:calcium ion binding"/>
    <property type="evidence" value="ECO:0007669"/>
    <property type="project" value="InterPro"/>
</dbReference>
<dbReference type="SUPFAM" id="SSF47473">
    <property type="entry name" value="EF-hand"/>
    <property type="match status" value="1"/>
</dbReference>
<dbReference type="InterPro" id="IPR002048">
    <property type="entry name" value="EF_hand_dom"/>
</dbReference>
<keyword evidence="1" id="KW-0106">Calcium</keyword>
<dbReference type="PROSITE" id="PS00018">
    <property type="entry name" value="EF_HAND_1"/>
    <property type="match status" value="3"/>
</dbReference>
<reference evidence="3" key="1">
    <citation type="journal article" date="2011" name="PLoS ONE">
        <title>A deep insight into the sialotranscriptome of the gulf coast tick, Amblyomma maculatum.</title>
        <authorList>
            <person name="Karim S."/>
            <person name="Singh P."/>
            <person name="Ribeiro J.M."/>
        </authorList>
    </citation>
    <scope>NUCLEOTIDE SEQUENCE</scope>
    <source>
        <tissue evidence="3">Salivary gland</tissue>
    </source>
</reference>